<dbReference type="GO" id="GO:0043093">
    <property type="term" value="P:FtsZ-dependent cytokinesis"/>
    <property type="evidence" value="ECO:0007669"/>
    <property type="project" value="UniProtKB-UniRule"/>
</dbReference>
<reference evidence="9" key="1">
    <citation type="submission" date="2024-07" db="EMBL/GenBank/DDBJ databases">
        <title>Genome Analysis of a Potential Novel Vibrio Species Secreting pH- and Thermo-stable Alginate Lyase and its Application in Producing Alginate Oligosaccharides.</title>
        <authorList>
            <person name="Huang H."/>
            <person name="Bao K."/>
        </authorList>
    </citation>
    <scope>NUCLEOTIDE SEQUENCE</scope>
    <source>
        <strain evidence="9">HB236076</strain>
    </source>
</reference>
<dbReference type="AlphaFoldDB" id="A0AB39HAT7"/>
<dbReference type="InterPro" id="IPR048372">
    <property type="entry name" value="ZapC_C"/>
</dbReference>
<accession>A0AB39HAT7</accession>
<dbReference type="GO" id="GO:0000917">
    <property type="term" value="P:division septum assembly"/>
    <property type="evidence" value="ECO:0007669"/>
    <property type="project" value="UniProtKB-KW"/>
</dbReference>
<sequence length="180" mass="20606">MLKPSDQWHWYYDTELDRLMLNLGEDMLFKTQLAKKYLVNCALHENEFTVDDASAYQTFKESCDLLDLNPYRKTELTLYCLASMRFHKPVQPKSWFFIPQFSTLTPQEADIVCLETEIDKSLFIVLEVGDSSSLCACVDIDGCLLNETKSLAFGETIKVMHDRMLLAQFSQGVQPVALVG</sequence>
<dbReference type="Pfam" id="PF07126">
    <property type="entry name" value="ZapC_C"/>
    <property type="match status" value="1"/>
</dbReference>
<dbReference type="HAMAP" id="MF_00906">
    <property type="entry name" value="ZapC"/>
    <property type="match status" value="1"/>
</dbReference>
<gene>
    <name evidence="5" type="primary">zapC</name>
    <name evidence="9" type="ORF">AB0763_06890</name>
</gene>
<protein>
    <recommendedName>
        <fullName evidence="5 6">Cell division protein ZapC</fullName>
    </recommendedName>
</protein>
<proteinExistence type="inferred from homology"/>
<dbReference type="RefSeq" id="WP_306100011.1">
    <property type="nucleotide sequence ID" value="NZ_CP162601.1"/>
</dbReference>
<keyword evidence="1 5" id="KW-0963">Cytoplasm</keyword>
<evidence type="ECO:0000256" key="1">
    <source>
        <dbReference type="ARBA" id="ARBA00022490"/>
    </source>
</evidence>
<evidence type="ECO:0000256" key="4">
    <source>
        <dbReference type="ARBA" id="ARBA00023306"/>
    </source>
</evidence>
<evidence type="ECO:0000256" key="2">
    <source>
        <dbReference type="ARBA" id="ARBA00022618"/>
    </source>
</evidence>
<dbReference type="KEGG" id="vih:AB0763_06890"/>
<evidence type="ECO:0000256" key="3">
    <source>
        <dbReference type="ARBA" id="ARBA00023210"/>
    </source>
</evidence>
<feature type="domain" description="Cell-division protein ZapC N-terminal" evidence="8">
    <location>
        <begin position="1"/>
        <end position="88"/>
    </location>
</feature>
<evidence type="ECO:0000313" key="9">
    <source>
        <dbReference type="EMBL" id="XDK23969.1"/>
    </source>
</evidence>
<comment type="function">
    <text evidence="5 6">Contributes to the efficiency of the cell division process by stabilizing the polymeric form of the cell division protein FtsZ. Acts by promoting interactions between FtsZ protofilaments and suppressing the GTPase activity of FtsZ.</text>
</comment>
<keyword evidence="4 5" id="KW-0131">Cell cycle</keyword>
<name>A0AB39HAT7_9VIBR</name>
<evidence type="ECO:0000259" key="7">
    <source>
        <dbReference type="Pfam" id="PF07126"/>
    </source>
</evidence>
<keyword evidence="2 5" id="KW-0132">Cell division</keyword>
<comment type="subunit">
    <text evidence="5">Interacts directly with FtsZ.</text>
</comment>
<keyword evidence="3 5" id="KW-0717">Septation</keyword>
<organism evidence="9">
    <name type="scientific">Vibrio sp. HB236076</name>
    <dbReference type="NCBI Taxonomy" id="3232307"/>
    <lineage>
        <taxon>Bacteria</taxon>
        <taxon>Pseudomonadati</taxon>
        <taxon>Pseudomonadota</taxon>
        <taxon>Gammaproteobacteria</taxon>
        <taxon>Vibrionales</taxon>
        <taxon>Vibrionaceae</taxon>
        <taxon>Vibrio</taxon>
    </lineage>
</organism>
<dbReference type="InterPro" id="IPR048373">
    <property type="entry name" value="ZapC_N"/>
</dbReference>
<dbReference type="GO" id="GO:0005737">
    <property type="term" value="C:cytoplasm"/>
    <property type="evidence" value="ECO:0007669"/>
    <property type="project" value="UniProtKB-SubCell"/>
</dbReference>
<feature type="domain" description="Cell-division protein ZapC C-terminal" evidence="7">
    <location>
        <begin position="89"/>
        <end position="167"/>
    </location>
</feature>
<dbReference type="Pfam" id="PF21083">
    <property type="entry name" value="ZapC_N"/>
    <property type="match status" value="1"/>
</dbReference>
<dbReference type="PIRSF" id="PIRSF010252">
    <property type="entry name" value="ZapC"/>
    <property type="match status" value="1"/>
</dbReference>
<comment type="similarity">
    <text evidence="5 6">Belongs to the ZapC family.</text>
</comment>
<dbReference type="EMBL" id="CP162601">
    <property type="protein sequence ID" value="XDK23969.1"/>
    <property type="molecule type" value="Genomic_DNA"/>
</dbReference>
<evidence type="ECO:0000259" key="8">
    <source>
        <dbReference type="Pfam" id="PF21083"/>
    </source>
</evidence>
<evidence type="ECO:0000256" key="6">
    <source>
        <dbReference type="PIRNR" id="PIRNR010252"/>
    </source>
</evidence>
<dbReference type="InterPro" id="IPR009809">
    <property type="entry name" value="ZapC"/>
</dbReference>
<evidence type="ECO:0000256" key="5">
    <source>
        <dbReference type="HAMAP-Rule" id="MF_00906"/>
    </source>
</evidence>
<comment type="subcellular location">
    <subcellularLocation>
        <location evidence="5 6">Cytoplasm</location>
    </subcellularLocation>
</comment>